<dbReference type="InterPro" id="IPR017853">
    <property type="entry name" value="GH"/>
</dbReference>
<proteinExistence type="predicted"/>
<dbReference type="Proteomes" id="UP000289738">
    <property type="component" value="Chromosome A09"/>
</dbReference>
<dbReference type="AlphaFoldDB" id="A0A445BGW0"/>
<dbReference type="GO" id="GO:0008061">
    <property type="term" value="F:chitin binding"/>
    <property type="evidence" value="ECO:0007669"/>
    <property type="project" value="TreeGrafter"/>
</dbReference>
<dbReference type="EMBL" id="SDMP01000009">
    <property type="protein sequence ID" value="RYR37922.1"/>
    <property type="molecule type" value="Genomic_DNA"/>
</dbReference>
<keyword evidence="2" id="KW-1185">Reference proteome</keyword>
<comment type="caution">
    <text evidence="1">The sequence shown here is derived from an EMBL/GenBank/DDBJ whole genome shotgun (WGS) entry which is preliminary data.</text>
</comment>
<gene>
    <name evidence="1" type="ORF">Ahy_A09g042837</name>
</gene>
<organism evidence="1 2">
    <name type="scientific">Arachis hypogaea</name>
    <name type="common">Peanut</name>
    <dbReference type="NCBI Taxonomy" id="3818"/>
    <lineage>
        <taxon>Eukaryota</taxon>
        <taxon>Viridiplantae</taxon>
        <taxon>Streptophyta</taxon>
        <taxon>Embryophyta</taxon>
        <taxon>Tracheophyta</taxon>
        <taxon>Spermatophyta</taxon>
        <taxon>Magnoliopsida</taxon>
        <taxon>eudicotyledons</taxon>
        <taxon>Gunneridae</taxon>
        <taxon>Pentapetalae</taxon>
        <taxon>rosids</taxon>
        <taxon>fabids</taxon>
        <taxon>Fabales</taxon>
        <taxon>Fabaceae</taxon>
        <taxon>Papilionoideae</taxon>
        <taxon>50 kb inversion clade</taxon>
        <taxon>dalbergioids sensu lato</taxon>
        <taxon>Dalbergieae</taxon>
        <taxon>Pterocarpus clade</taxon>
        <taxon>Arachis</taxon>
    </lineage>
</organism>
<dbReference type="Gene3D" id="3.20.20.80">
    <property type="entry name" value="Glycosidases"/>
    <property type="match status" value="1"/>
</dbReference>
<dbReference type="GO" id="GO:0004568">
    <property type="term" value="F:chitinase activity"/>
    <property type="evidence" value="ECO:0007669"/>
    <property type="project" value="TreeGrafter"/>
</dbReference>
<dbReference type="SUPFAM" id="SSF51445">
    <property type="entry name" value="(Trans)glycosidases"/>
    <property type="match status" value="1"/>
</dbReference>
<evidence type="ECO:0000313" key="1">
    <source>
        <dbReference type="EMBL" id="RYR37922.1"/>
    </source>
</evidence>
<dbReference type="PANTHER" id="PTHR11177">
    <property type="entry name" value="CHITINASE"/>
    <property type="match status" value="1"/>
</dbReference>
<evidence type="ECO:0000313" key="2">
    <source>
        <dbReference type="Proteomes" id="UP000289738"/>
    </source>
</evidence>
<sequence length="110" mass="11920">MSTLSTYELSIPSDAAASFPSFTATLKHTNPSLSTLLFIGGGAANYTVLSSMVSITLARTYGFQGLDLSWVSANTTNDLKNMGLLFQEWREAAKSEAINSTNNNNQRTEF</sequence>
<dbReference type="GO" id="GO:0006032">
    <property type="term" value="P:chitin catabolic process"/>
    <property type="evidence" value="ECO:0007669"/>
    <property type="project" value="TreeGrafter"/>
</dbReference>
<dbReference type="GO" id="GO:0005576">
    <property type="term" value="C:extracellular region"/>
    <property type="evidence" value="ECO:0007669"/>
    <property type="project" value="TreeGrafter"/>
</dbReference>
<accession>A0A445BGW0</accession>
<dbReference type="PANTHER" id="PTHR11177:SF362">
    <property type="entry name" value="CLASS V CHITINASE-LIKE"/>
    <property type="match status" value="1"/>
</dbReference>
<protein>
    <submittedName>
        <fullName evidence="1">Uncharacterized protein</fullName>
    </submittedName>
</protein>
<reference evidence="1 2" key="1">
    <citation type="submission" date="2019-01" db="EMBL/GenBank/DDBJ databases">
        <title>Sequencing of cultivated peanut Arachis hypogaea provides insights into genome evolution and oil improvement.</title>
        <authorList>
            <person name="Chen X."/>
        </authorList>
    </citation>
    <scope>NUCLEOTIDE SEQUENCE [LARGE SCALE GENOMIC DNA]</scope>
    <source>
        <strain evidence="2">cv. Fuhuasheng</strain>
        <tissue evidence="1">Leaves</tissue>
    </source>
</reference>
<name>A0A445BGW0_ARAHY</name>
<dbReference type="InterPro" id="IPR050314">
    <property type="entry name" value="Glycosyl_Hydrlase_18"/>
</dbReference>
<dbReference type="STRING" id="3818.A0A445BGW0"/>